<dbReference type="PROSITE" id="PS51123">
    <property type="entry name" value="OMPA_2"/>
    <property type="match status" value="1"/>
</dbReference>
<dbReference type="InterPro" id="IPR011250">
    <property type="entry name" value="OMP/PagP_B-barrel"/>
</dbReference>
<proteinExistence type="inferred from homology"/>
<dbReference type="GO" id="GO:0015288">
    <property type="term" value="F:porin activity"/>
    <property type="evidence" value="ECO:0007669"/>
    <property type="project" value="UniProtKB-KW"/>
</dbReference>
<dbReference type="SUPFAM" id="SSF56925">
    <property type="entry name" value="OMPA-like"/>
    <property type="match status" value="1"/>
</dbReference>
<comment type="caution">
    <text evidence="13">The sequence shown here is derived from an EMBL/GenBank/DDBJ whole genome shotgun (WGS) entry which is preliminary data.</text>
</comment>
<dbReference type="GO" id="GO:0006811">
    <property type="term" value="P:monoatomic ion transport"/>
    <property type="evidence" value="ECO:0007669"/>
    <property type="project" value="UniProtKB-KW"/>
</dbReference>
<evidence type="ECO:0000256" key="6">
    <source>
        <dbReference type="ARBA" id="ARBA00023065"/>
    </source>
</evidence>
<gene>
    <name evidence="13" type="ORF">ABT57_06935</name>
</gene>
<dbReference type="InterPro" id="IPR036737">
    <property type="entry name" value="OmpA-like_sf"/>
</dbReference>
<dbReference type="Proteomes" id="UP000035909">
    <property type="component" value="Unassembled WGS sequence"/>
</dbReference>
<evidence type="ECO:0000256" key="7">
    <source>
        <dbReference type="ARBA" id="ARBA00023114"/>
    </source>
</evidence>
<dbReference type="InterPro" id="IPR000498">
    <property type="entry name" value="OmpA-like_TM_dom"/>
</dbReference>
<keyword evidence="8 10" id="KW-0472">Membrane</keyword>
<keyword evidence="5" id="KW-0812">Transmembrane</keyword>
<keyword evidence="4" id="KW-1134">Transmembrane beta strand</keyword>
<protein>
    <submittedName>
        <fullName evidence="13">Membrane protein</fullName>
    </submittedName>
</protein>
<dbReference type="SUPFAM" id="SSF103088">
    <property type="entry name" value="OmpA-like"/>
    <property type="match status" value="1"/>
</dbReference>
<dbReference type="Pfam" id="PF00691">
    <property type="entry name" value="OmpA"/>
    <property type="match status" value="1"/>
</dbReference>
<dbReference type="OrthoDB" id="9782229at2"/>
<evidence type="ECO:0000256" key="9">
    <source>
        <dbReference type="ARBA" id="ARBA00023237"/>
    </source>
</evidence>
<keyword evidence="11" id="KW-0732">Signal</keyword>
<dbReference type="PANTHER" id="PTHR30329">
    <property type="entry name" value="STATOR ELEMENT OF FLAGELLAR MOTOR COMPLEX"/>
    <property type="match status" value="1"/>
</dbReference>
<dbReference type="CDD" id="cd07185">
    <property type="entry name" value="OmpA_C-like"/>
    <property type="match status" value="1"/>
</dbReference>
<keyword evidence="14" id="KW-1185">Reference proteome</keyword>
<dbReference type="InterPro" id="IPR050330">
    <property type="entry name" value="Bact_OuterMem_StrucFunc"/>
</dbReference>
<keyword evidence="9" id="KW-0998">Cell outer membrane</keyword>
<dbReference type="STRING" id="320778.ABT57_06935"/>
<evidence type="ECO:0000256" key="3">
    <source>
        <dbReference type="ARBA" id="ARBA00022448"/>
    </source>
</evidence>
<evidence type="ECO:0000256" key="8">
    <source>
        <dbReference type="ARBA" id="ARBA00023136"/>
    </source>
</evidence>
<dbReference type="Gene3D" id="3.30.1330.60">
    <property type="entry name" value="OmpA-like domain"/>
    <property type="match status" value="1"/>
</dbReference>
<evidence type="ECO:0000256" key="5">
    <source>
        <dbReference type="ARBA" id="ARBA00022692"/>
    </source>
</evidence>
<evidence type="ECO:0000256" key="1">
    <source>
        <dbReference type="ARBA" id="ARBA00004571"/>
    </source>
</evidence>
<dbReference type="EMBL" id="LDOU01000006">
    <property type="protein sequence ID" value="KLV10291.1"/>
    <property type="molecule type" value="Genomic_DNA"/>
</dbReference>
<organism evidence="13 14">
    <name type="scientific">Photobacterium ganghwense</name>
    <dbReference type="NCBI Taxonomy" id="320778"/>
    <lineage>
        <taxon>Bacteria</taxon>
        <taxon>Pseudomonadati</taxon>
        <taxon>Pseudomonadota</taxon>
        <taxon>Gammaproteobacteria</taxon>
        <taxon>Vibrionales</taxon>
        <taxon>Vibrionaceae</taxon>
        <taxon>Photobacterium</taxon>
    </lineage>
</organism>
<dbReference type="AlphaFoldDB" id="A0A0J1HFA0"/>
<dbReference type="GO" id="GO:0009279">
    <property type="term" value="C:cell outer membrane"/>
    <property type="evidence" value="ECO:0007669"/>
    <property type="project" value="UniProtKB-SubCell"/>
</dbReference>
<feature type="signal peptide" evidence="11">
    <location>
        <begin position="1"/>
        <end position="20"/>
    </location>
</feature>
<dbReference type="GO" id="GO:0046930">
    <property type="term" value="C:pore complex"/>
    <property type="evidence" value="ECO:0007669"/>
    <property type="project" value="UniProtKB-KW"/>
</dbReference>
<dbReference type="PRINTS" id="PR01021">
    <property type="entry name" value="OMPADOMAIN"/>
</dbReference>
<comment type="similarity">
    <text evidence="2">Belongs to the outer membrane OOP (TC 1.B.6) superfamily. OmpA family.</text>
</comment>
<evidence type="ECO:0000256" key="10">
    <source>
        <dbReference type="PROSITE-ProRule" id="PRU00473"/>
    </source>
</evidence>
<dbReference type="InterPro" id="IPR006665">
    <property type="entry name" value="OmpA-like"/>
</dbReference>
<dbReference type="PATRIC" id="fig|320778.3.peg.1494"/>
<keyword evidence="7" id="KW-0626">Porin</keyword>
<dbReference type="Gene3D" id="2.40.160.20">
    <property type="match status" value="1"/>
</dbReference>
<reference evidence="13 14" key="1">
    <citation type="submission" date="2015-05" db="EMBL/GenBank/DDBJ databases">
        <title>Photobacterium galathea sp. nov.</title>
        <authorList>
            <person name="Machado H."/>
            <person name="Gram L."/>
        </authorList>
    </citation>
    <scope>NUCLEOTIDE SEQUENCE [LARGE SCALE GENOMIC DNA]</scope>
    <source>
        <strain evidence="13 14">DSM 22954</strain>
    </source>
</reference>
<name>A0A0J1HFA0_9GAMM</name>
<evidence type="ECO:0000256" key="4">
    <source>
        <dbReference type="ARBA" id="ARBA00022452"/>
    </source>
</evidence>
<evidence type="ECO:0000256" key="2">
    <source>
        <dbReference type="ARBA" id="ARBA00005710"/>
    </source>
</evidence>
<keyword evidence="3" id="KW-0813">Transport</keyword>
<dbReference type="InterPro" id="IPR006690">
    <property type="entry name" value="OMPA-like_CS"/>
</dbReference>
<dbReference type="PANTHER" id="PTHR30329:SF21">
    <property type="entry name" value="LIPOPROTEIN YIAD-RELATED"/>
    <property type="match status" value="1"/>
</dbReference>
<sequence length="322" mass="35126">MAKILKLLPLAILISGTVSAATDNPWYVGARVGGTTFDNQDGVLSGQDLDKNDWGGGAFLGYNFNKWFGVEVGYTYLGQADYLNDGFEVQGMDFVGKFTYEVSKSFDLYLKAGGYWFDADNGVVNESDTGVSGTAGVGAEYFFNNDLSARLEYQYYNQIGDKPSPGESDVHFYGVSLVYHWGAPAPAPVVEPEPMPEPVPQVVRVDAVSATLPFAFDSKALSPDDIQKLQPVAQQLVDYPDTKLYVVGHTDSRGSLEYNQKLSEERAKEVAGYVGQHFGISPSRVVVKGSGELEPVASNDTDEGRAQNRRVEVYVPGFEMTK</sequence>
<dbReference type="InterPro" id="IPR006664">
    <property type="entry name" value="OMP_bac"/>
</dbReference>
<evidence type="ECO:0000313" key="13">
    <source>
        <dbReference type="EMBL" id="KLV10291.1"/>
    </source>
</evidence>
<evidence type="ECO:0000259" key="12">
    <source>
        <dbReference type="PROSITE" id="PS51123"/>
    </source>
</evidence>
<dbReference type="Pfam" id="PF01389">
    <property type="entry name" value="OmpA_membrane"/>
    <property type="match status" value="1"/>
</dbReference>
<comment type="subcellular location">
    <subcellularLocation>
        <location evidence="1">Cell outer membrane</location>
        <topology evidence="1">Multi-pass membrane protein</topology>
    </subcellularLocation>
</comment>
<keyword evidence="6" id="KW-0406">Ion transport</keyword>
<accession>A0A0J1HFA0</accession>
<evidence type="ECO:0000256" key="11">
    <source>
        <dbReference type="SAM" id="SignalP"/>
    </source>
</evidence>
<dbReference type="RefSeq" id="WP_047884454.1">
    <property type="nucleotide sequence ID" value="NZ_CP071326.1"/>
</dbReference>
<feature type="domain" description="OmpA-like" evidence="12">
    <location>
        <begin position="201"/>
        <end position="319"/>
    </location>
</feature>
<dbReference type="PROSITE" id="PS01068">
    <property type="entry name" value="OMPA_1"/>
    <property type="match status" value="1"/>
</dbReference>
<feature type="chain" id="PRO_5005252602" evidence="11">
    <location>
        <begin position="21"/>
        <end position="322"/>
    </location>
</feature>
<evidence type="ECO:0000313" key="14">
    <source>
        <dbReference type="Proteomes" id="UP000035909"/>
    </source>
</evidence>